<accession>A0A182MRG6</accession>
<dbReference type="Gene3D" id="3.40.50.300">
    <property type="entry name" value="P-loop containing nucleotide triphosphate hydrolases"/>
    <property type="match status" value="2"/>
</dbReference>
<dbReference type="InterPro" id="IPR027417">
    <property type="entry name" value="P-loop_NTPase"/>
</dbReference>
<dbReference type="Proteomes" id="UP000075883">
    <property type="component" value="Unassembled WGS sequence"/>
</dbReference>
<dbReference type="EMBL" id="AXCM01000173">
    <property type="status" value="NOT_ANNOTATED_CDS"/>
    <property type="molecule type" value="Genomic_DNA"/>
</dbReference>
<dbReference type="GO" id="GO:0008146">
    <property type="term" value="F:sulfotransferase activity"/>
    <property type="evidence" value="ECO:0007669"/>
    <property type="project" value="InterPro"/>
</dbReference>
<reference evidence="4" key="2">
    <citation type="submission" date="2020-05" db="UniProtKB">
        <authorList>
            <consortium name="EnsemblMetazoa"/>
        </authorList>
    </citation>
    <scope>IDENTIFICATION</scope>
    <source>
        <strain evidence="4">A-37</strain>
    </source>
</reference>
<organism evidence="4 5">
    <name type="scientific">Anopheles culicifacies</name>
    <dbReference type="NCBI Taxonomy" id="139723"/>
    <lineage>
        <taxon>Eukaryota</taxon>
        <taxon>Metazoa</taxon>
        <taxon>Ecdysozoa</taxon>
        <taxon>Arthropoda</taxon>
        <taxon>Hexapoda</taxon>
        <taxon>Insecta</taxon>
        <taxon>Pterygota</taxon>
        <taxon>Neoptera</taxon>
        <taxon>Endopterygota</taxon>
        <taxon>Diptera</taxon>
        <taxon>Nematocera</taxon>
        <taxon>Culicoidea</taxon>
        <taxon>Culicidae</taxon>
        <taxon>Anophelinae</taxon>
        <taxon>Anopheles</taxon>
        <taxon>culicifacies species complex</taxon>
    </lineage>
</organism>
<dbReference type="InterPro" id="IPR000863">
    <property type="entry name" value="Sulfotransferase_dom"/>
</dbReference>
<keyword evidence="5" id="KW-1185">Reference proteome</keyword>
<dbReference type="PANTHER" id="PTHR11783">
    <property type="entry name" value="SULFOTRANSFERASE SULT"/>
    <property type="match status" value="1"/>
</dbReference>
<sequence length="660" mass="76891">MSDSFTVVDIDTDLSCPGAGSFVKIQLNDLTDYPLASTPSPAIVPAKFRNYAQQVRDFQVYEDDVWIVTYPKCGTTWTQEMVWLIDHDLDYETARNVNLNTRSVFLEIGAIADRIPVDTVTATANLKRPRHIKSHLPLALLPKQLWTVKPKIIYVARNPKDVAVSYLHHYQMIMGYRGSKEAFLNGLLEDRVMFCPQVKHALDFWALKGVPNVLFLTYESMKRDLRNVLPKVCDFFGKTYTENQLDELAVHLSFDEMKKNPSTNNDQMVRSAMKMNGREGEQFEFMRKGIVGDFRNELSPEYIEKFDQFIEQQLADSDFKRSAVVTQRLQAMTTSSFTITDVTKDSVDLNWNSQNIRVQLNDLTDYPLDVTRNPPGPMFVSAKYRNYAQQMRDFQVYEDDVWIVTFPKSGTTWTEEMVWLINHDLDYKTAREIKLNARSIFIEFGAIADRYPVNTIDVASNLQRPRQIKSHLLLPLLPHQLWTVKPRIIYVARNPKDVAVSYFHHCQVLVDYRGEKEAFFDDLLNDRVIFCPMIQHVLNFWSLKDEPNVLFLTYESMKRDLRGLLPRVCQFLNKSYTDIQLDELAAHLSFNEMKKNPATNKEETIRNALKSNNREGQHFEFLRKGIVGDYRNEMPEEYIKRFDQFEAEQTAGSDFKFEYE</sequence>
<dbReference type="SUPFAM" id="SSF52540">
    <property type="entry name" value="P-loop containing nucleoside triphosphate hydrolases"/>
    <property type="match status" value="2"/>
</dbReference>
<dbReference type="Pfam" id="PF00685">
    <property type="entry name" value="Sulfotransfer_1"/>
    <property type="match status" value="2"/>
</dbReference>
<name>A0A182MRG6_9DIPT</name>
<dbReference type="EnsemblMetazoa" id="ACUA024510-RA">
    <property type="protein sequence ID" value="ACUA024510-PA"/>
    <property type="gene ID" value="ACUA024510"/>
</dbReference>
<dbReference type="VEuPathDB" id="VectorBase:ACUA024510"/>
<evidence type="ECO:0000313" key="5">
    <source>
        <dbReference type="Proteomes" id="UP000075883"/>
    </source>
</evidence>
<comment type="similarity">
    <text evidence="1">Belongs to the sulfotransferase 1 family.</text>
</comment>
<feature type="domain" description="Sulfotransferase" evidence="3">
    <location>
        <begin position="63"/>
        <end position="317"/>
    </location>
</feature>
<protein>
    <recommendedName>
        <fullName evidence="3">Sulfotransferase domain-containing protein</fullName>
    </recommendedName>
</protein>
<evidence type="ECO:0000256" key="2">
    <source>
        <dbReference type="ARBA" id="ARBA00022679"/>
    </source>
</evidence>
<keyword evidence="2" id="KW-0808">Transferase</keyword>
<reference evidence="5" key="1">
    <citation type="submission" date="2013-09" db="EMBL/GenBank/DDBJ databases">
        <title>The Genome Sequence of Anopheles culicifacies species A.</title>
        <authorList>
            <consortium name="The Broad Institute Genomics Platform"/>
            <person name="Neafsey D.E."/>
            <person name="Besansky N."/>
            <person name="Howell P."/>
            <person name="Walton C."/>
            <person name="Young S.K."/>
            <person name="Zeng Q."/>
            <person name="Gargeya S."/>
            <person name="Fitzgerald M."/>
            <person name="Haas B."/>
            <person name="Abouelleil A."/>
            <person name="Allen A.W."/>
            <person name="Alvarado L."/>
            <person name="Arachchi H.M."/>
            <person name="Berlin A.M."/>
            <person name="Chapman S.B."/>
            <person name="Gainer-Dewar J."/>
            <person name="Goldberg J."/>
            <person name="Griggs A."/>
            <person name="Gujja S."/>
            <person name="Hansen M."/>
            <person name="Howarth C."/>
            <person name="Imamovic A."/>
            <person name="Ireland A."/>
            <person name="Larimer J."/>
            <person name="McCowan C."/>
            <person name="Murphy C."/>
            <person name="Pearson M."/>
            <person name="Poon T.W."/>
            <person name="Priest M."/>
            <person name="Roberts A."/>
            <person name="Saif S."/>
            <person name="Shea T."/>
            <person name="Sisk P."/>
            <person name="Sykes S."/>
            <person name="Wortman J."/>
            <person name="Nusbaum C."/>
            <person name="Birren B."/>
        </authorList>
    </citation>
    <scope>NUCLEOTIDE SEQUENCE [LARGE SCALE GENOMIC DNA]</scope>
    <source>
        <strain evidence="5">A-37</strain>
    </source>
</reference>
<dbReference type="AlphaFoldDB" id="A0A182MRG6"/>
<evidence type="ECO:0000256" key="1">
    <source>
        <dbReference type="ARBA" id="ARBA00005771"/>
    </source>
</evidence>
<feature type="domain" description="Sulfotransferase" evidence="3">
    <location>
        <begin position="399"/>
        <end position="652"/>
    </location>
</feature>
<evidence type="ECO:0000313" key="4">
    <source>
        <dbReference type="EnsemblMetazoa" id="ACUA024510-PA"/>
    </source>
</evidence>
<proteinExistence type="inferred from homology"/>
<evidence type="ECO:0000259" key="3">
    <source>
        <dbReference type="Pfam" id="PF00685"/>
    </source>
</evidence>
<dbReference type="STRING" id="139723.A0A182MRG6"/>